<keyword evidence="11" id="KW-1185">Reference proteome</keyword>
<keyword evidence="4" id="KW-0067">ATP-binding</keyword>
<feature type="transmembrane region" description="Helical" evidence="7">
    <location>
        <begin position="241"/>
        <end position="269"/>
    </location>
</feature>
<dbReference type="CDD" id="cd03228">
    <property type="entry name" value="ABCC_MRP_Like"/>
    <property type="match status" value="1"/>
</dbReference>
<dbReference type="EMBL" id="ADGH01000003">
    <property type="protein sequence ID" value="EHG25558.1"/>
    <property type="molecule type" value="Genomic_DNA"/>
</dbReference>
<dbReference type="InterPro" id="IPR027417">
    <property type="entry name" value="P-loop_NTPase"/>
</dbReference>
<dbReference type="InterPro" id="IPR003439">
    <property type="entry name" value="ABC_transporter-like_ATP-bd"/>
</dbReference>
<evidence type="ECO:0000313" key="11">
    <source>
        <dbReference type="Proteomes" id="UP000003175"/>
    </source>
</evidence>
<proteinExistence type="predicted"/>
<protein>
    <submittedName>
        <fullName evidence="10">ABC transporter, CydDC cysteine exporter family, permease/ATP-binding protein CydD</fullName>
    </submittedName>
</protein>
<feature type="transmembrane region" description="Helical" evidence="7">
    <location>
        <begin position="68"/>
        <end position="86"/>
    </location>
</feature>
<reference evidence="10 11" key="1">
    <citation type="submission" date="2011-08" db="EMBL/GenBank/DDBJ databases">
        <title>The Genome Sequence of Selenomonas noxia F0398.</title>
        <authorList>
            <consortium name="The Broad Institute Genome Sequencing Platform"/>
            <person name="Earl A."/>
            <person name="Ward D."/>
            <person name="Feldgarden M."/>
            <person name="Gevers D."/>
            <person name="Izard J."/>
            <person name="Ganesan A."/>
            <person name="Blanton J.M."/>
            <person name="Baranova O.V."/>
            <person name="Tanner A.C."/>
            <person name="Dewhirst F.E."/>
            <person name="Young S.K."/>
            <person name="Zeng Q."/>
            <person name="Gargeya S."/>
            <person name="Fitzgerald M."/>
            <person name="Haas B."/>
            <person name="Abouelleil A."/>
            <person name="Alvarado L."/>
            <person name="Arachchi H.M."/>
            <person name="Berlin A."/>
            <person name="Brown A."/>
            <person name="Chapman S.B."/>
            <person name="Chen Z."/>
            <person name="Dunbar C."/>
            <person name="Freedman E."/>
            <person name="Gearin G."/>
            <person name="Gellesch M."/>
            <person name="Goldberg J."/>
            <person name="Griggs A."/>
            <person name="Gujja S."/>
            <person name="Heiman D."/>
            <person name="Howarth C."/>
            <person name="Larson L."/>
            <person name="Lui A."/>
            <person name="MacDonald P.J.P."/>
            <person name="Montmayeur A."/>
            <person name="Murphy C."/>
            <person name="Neiman D."/>
            <person name="Pearson M."/>
            <person name="Priest M."/>
            <person name="Roberts A."/>
            <person name="Saif S."/>
            <person name="Shea T."/>
            <person name="Shenoy N."/>
            <person name="Sisk P."/>
            <person name="Stolte C."/>
            <person name="Sykes S."/>
            <person name="Wortman J."/>
            <person name="Nusbaum C."/>
            <person name="Birren B."/>
        </authorList>
    </citation>
    <scope>NUCLEOTIDE SEQUENCE [LARGE SCALE GENOMIC DNA]</scope>
    <source>
        <strain evidence="10 11">F0398</strain>
    </source>
</reference>
<evidence type="ECO:0000259" key="8">
    <source>
        <dbReference type="PROSITE" id="PS50893"/>
    </source>
</evidence>
<keyword evidence="5 7" id="KW-1133">Transmembrane helix</keyword>
<evidence type="ECO:0000256" key="7">
    <source>
        <dbReference type="SAM" id="Phobius"/>
    </source>
</evidence>
<dbReference type="SUPFAM" id="SSF52540">
    <property type="entry name" value="P-loop containing nucleoside triphosphate hydrolases"/>
    <property type="match status" value="1"/>
</dbReference>
<dbReference type="Gene3D" id="1.20.1560.10">
    <property type="entry name" value="ABC transporter type 1, transmembrane domain"/>
    <property type="match status" value="1"/>
</dbReference>
<dbReference type="PANTHER" id="PTHR24221:SF590">
    <property type="entry name" value="COMPONENT LINKED WITH THE ASSEMBLY OF CYTOCHROME' TRANSPORT TRANSMEMBRANE ATP-BINDING PROTEIN ABC TRANSPORTER CYDD-RELATED"/>
    <property type="match status" value="1"/>
</dbReference>
<gene>
    <name evidence="10" type="ORF">HMPREF9432_00059</name>
</gene>
<sequence length="557" mass="59863">MTRVIKPTDNQMKKKSILFSALRAERNHILMRAAVELLHGGLVIAAAWEAAVIVNTVFMQRGGLAETASELLMLFLCVLSMALLRLPKGHIEAQLSHHLRLSCRKALHEAMLAQGRDVSGALTLTLERVDALDPFFHMVLPTVIAGAVLIPLILIVSAFADPLSALLFLATLPVAPFLLFLIGRATRRASERQWDKMQALTDGFGELIRAAMTLKIFRRAESESAHLAQMSRSFAEASLSVLRLAFVSAFALELITTLSIALIAVSIGLRLLEGMMDFQTAFFVLILAPLFYQPLREGGMAFHAAMDAKTAEAALLPYLDLSSPADGVCNRILTPPAVHTEHLGYRYPMTNEAVLIDLSLSFPAGKVTVLAGASGIGKSTLLLLLAGQIAPTEGSIFLADGAGTGNAFDLAHLSEGTRQSLITYVPQEPHIFTATLAENVSLWLEDASDASVTAALEAAALGDFLRALPEGIRTPLGAGGHPLSAGERHRLGLARAFFQNRPVVLLDEITAGLDGETETCVIEALTAFAHHRTLILTSHRPALIAWADHVIELGGEI</sequence>
<evidence type="ECO:0000256" key="2">
    <source>
        <dbReference type="ARBA" id="ARBA00022692"/>
    </source>
</evidence>
<feature type="transmembrane region" description="Helical" evidence="7">
    <location>
        <begin position="135"/>
        <end position="159"/>
    </location>
</feature>
<dbReference type="PANTHER" id="PTHR24221">
    <property type="entry name" value="ATP-BINDING CASSETTE SUB-FAMILY B"/>
    <property type="match status" value="1"/>
</dbReference>
<dbReference type="PROSITE" id="PS50929">
    <property type="entry name" value="ABC_TM1F"/>
    <property type="match status" value="1"/>
</dbReference>
<evidence type="ECO:0000256" key="4">
    <source>
        <dbReference type="ARBA" id="ARBA00022840"/>
    </source>
</evidence>
<organism evidence="10 11">
    <name type="scientific">Selenomonas noxia F0398</name>
    <dbReference type="NCBI Taxonomy" id="702437"/>
    <lineage>
        <taxon>Bacteria</taxon>
        <taxon>Bacillati</taxon>
        <taxon>Bacillota</taxon>
        <taxon>Negativicutes</taxon>
        <taxon>Selenomonadales</taxon>
        <taxon>Selenomonadaceae</taxon>
        <taxon>Selenomonas</taxon>
    </lineage>
</organism>
<feature type="transmembrane region" description="Helical" evidence="7">
    <location>
        <begin position="29"/>
        <end position="48"/>
    </location>
</feature>
<feature type="domain" description="ABC transmembrane type-1" evidence="9">
    <location>
        <begin position="37"/>
        <end position="307"/>
    </location>
</feature>
<dbReference type="InterPro" id="IPR011527">
    <property type="entry name" value="ABC1_TM_dom"/>
</dbReference>
<dbReference type="SUPFAM" id="SSF90123">
    <property type="entry name" value="ABC transporter transmembrane region"/>
    <property type="match status" value="1"/>
</dbReference>
<dbReference type="Gene3D" id="3.40.50.300">
    <property type="entry name" value="P-loop containing nucleotide triphosphate hydrolases"/>
    <property type="match status" value="1"/>
</dbReference>
<dbReference type="Pfam" id="PF00005">
    <property type="entry name" value="ABC_tran"/>
    <property type="match status" value="1"/>
</dbReference>
<evidence type="ECO:0000256" key="6">
    <source>
        <dbReference type="ARBA" id="ARBA00023136"/>
    </source>
</evidence>
<dbReference type="SMART" id="SM00382">
    <property type="entry name" value="AAA"/>
    <property type="match status" value="1"/>
</dbReference>
<keyword evidence="3" id="KW-0547">Nucleotide-binding</keyword>
<dbReference type="RefSeq" id="WP_006695659.1">
    <property type="nucleotide sequence ID" value="NZ_JH376857.1"/>
</dbReference>
<dbReference type="InterPro" id="IPR039421">
    <property type="entry name" value="Type_1_exporter"/>
</dbReference>
<name>A0ABN0DRG5_9FIRM</name>
<evidence type="ECO:0000256" key="1">
    <source>
        <dbReference type="ARBA" id="ARBA00004651"/>
    </source>
</evidence>
<dbReference type="Proteomes" id="UP000003175">
    <property type="component" value="Unassembled WGS sequence"/>
</dbReference>
<dbReference type="Pfam" id="PF00664">
    <property type="entry name" value="ABC_membrane"/>
    <property type="match status" value="1"/>
</dbReference>
<evidence type="ECO:0000256" key="3">
    <source>
        <dbReference type="ARBA" id="ARBA00022741"/>
    </source>
</evidence>
<dbReference type="InterPro" id="IPR003593">
    <property type="entry name" value="AAA+_ATPase"/>
</dbReference>
<comment type="subcellular location">
    <subcellularLocation>
        <location evidence="1">Cell membrane</location>
        <topology evidence="1">Multi-pass membrane protein</topology>
    </subcellularLocation>
</comment>
<dbReference type="PROSITE" id="PS50893">
    <property type="entry name" value="ABC_TRANSPORTER_2"/>
    <property type="match status" value="1"/>
</dbReference>
<dbReference type="CDD" id="cd18584">
    <property type="entry name" value="ABC_6TM_AarD_CydD"/>
    <property type="match status" value="1"/>
</dbReference>
<feature type="domain" description="ABC transporter" evidence="8">
    <location>
        <begin position="338"/>
        <end position="557"/>
    </location>
</feature>
<accession>A0ABN0DRG5</accession>
<evidence type="ECO:0000256" key="5">
    <source>
        <dbReference type="ARBA" id="ARBA00022989"/>
    </source>
</evidence>
<evidence type="ECO:0000259" key="9">
    <source>
        <dbReference type="PROSITE" id="PS50929"/>
    </source>
</evidence>
<dbReference type="InterPro" id="IPR036640">
    <property type="entry name" value="ABC1_TM_sf"/>
</dbReference>
<feature type="transmembrane region" description="Helical" evidence="7">
    <location>
        <begin position="165"/>
        <end position="183"/>
    </location>
</feature>
<keyword evidence="6 7" id="KW-0472">Membrane</keyword>
<comment type="caution">
    <text evidence="10">The sequence shown here is derived from an EMBL/GenBank/DDBJ whole genome shotgun (WGS) entry which is preliminary data.</text>
</comment>
<dbReference type="NCBIfam" id="TIGR02857">
    <property type="entry name" value="CydD"/>
    <property type="match status" value="1"/>
</dbReference>
<evidence type="ECO:0000313" key="10">
    <source>
        <dbReference type="EMBL" id="EHG25558.1"/>
    </source>
</evidence>
<keyword evidence="2 7" id="KW-0812">Transmembrane</keyword>
<dbReference type="InterPro" id="IPR014216">
    <property type="entry name" value="ABC_transptr_CydD"/>
</dbReference>